<dbReference type="Proteomes" id="UP000652761">
    <property type="component" value="Unassembled WGS sequence"/>
</dbReference>
<feature type="compositionally biased region" description="Polar residues" evidence="1">
    <location>
        <begin position="224"/>
        <end position="243"/>
    </location>
</feature>
<feature type="compositionally biased region" description="Pro residues" evidence="1">
    <location>
        <begin position="279"/>
        <end position="294"/>
    </location>
</feature>
<evidence type="ECO:0000313" key="3">
    <source>
        <dbReference type="Proteomes" id="UP000652761"/>
    </source>
</evidence>
<dbReference type="AlphaFoldDB" id="A0A843VVV9"/>
<feature type="region of interest" description="Disordered" evidence="1">
    <location>
        <begin position="175"/>
        <end position="349"/>
    </location>
</feature>
<reference evidence="2" key="1">
    <citation type="submission" date="2017-07" db="EMBL/GenBank/DDBJ databases">
        <title>Taro Niue Genome Assembly and Annotation.</title>
        <authorList>
            <person name="Atibalentja N."/>
            <person name="Keating K."/>
            <person name="Fields C.J."/>
        </authorList>
    </citation>
    <scope>NUCLEOTIDE SEQUENCE</scope>
    <source>
        <strain evidence="2">Niue_2</strain>
        <tissue evidence="2">Leaf</tissue>
    </source>
</reference>
<evidence type="ECO:0000256" key="1">
    <source>
        <dbReference type="SAM" id="MobiDB-lite"/>
    </source>
</evidence>
<keyword evidence="3" id="KW-1185">Reference proteome</keyword>
<organism evidence="2 3">
    <name type="scientific">Colocasia esculenta</name>
    <name type="common">Wild taro</name>
    <name type="synonym">Arum esculentum</name>
    <dbReference type="NCBI Taxonomy" id="4460"/>
    <lineage>
        <taxon>Eukaryota</taxon>
        <taxon>Viridiplantae</taxon>
        <taxon>Streptophyta</taxon>
        <taxon>Embryophyta</taxon>
        <taxon>Tracheophyta</taxon>
        <taxon>Spermatophyta</taxon>
        <taxon>Magnoliopsida</taxon>
        <taxon>Liliopsida</taxon>
        <taxon>Araceae</taxon>
        <taxon>Aroideae</taxon>
        <taxon>Colocasieae</taxon>
        <taxon>Colocasia</taxon>
    </lineage>
</organism>
<dbReference type="EMBL" id="NMUH01001780">
    <property type="protein sequence ID" value="MQL95309.1"/>
    <property type="molecule type" value="Genomic_DNA"/>
</dbReference>
<name>A0A843VVV9_COLES</name>
<proteinExistence type="predicted"/>
<feature type="compositionally biased region" description="Polar residues" evidence="1">
    <location>
        <begin position="298"/>
        <end position="316"/>
    </location>
</feature>
<gene>
    <name evidence="2" type="ORF">Taro_027971</name>
</gene>
<evidence type="ECO:0000313" key="2">
    <source>
        <dbReference type="EMBL" id="MQL95309.1"/>
    </source>
</evidence>
<protein>
    <submittedName>
        <fullName evidence="2">Uncharacterized protein</fullName>
    </submittedName>
</protein>
<sequence length="435" mass="46845">MAHNTKARSKTTEIRSSSNDLIQDRFIHRNLCRTSCTNLIDEIRKNKLRNILKLLAVRRLRVSFQWRPRRCSVCSSFGHADGSCKPPPKQQIAKVFKEKATQLKGKAILHNSFAVLDVHGVDEGEEDTLGQPPIKEANKEGFENPASSLPIEQSLLRNDSNEGNRTILLDSSNQGASAGLAHLSSPTEGGSHKARATKESSPSFPPKEGSILIPPISAKHSDLDSTLQGNSSSACLTQPSSPTIGGAHKKAYTRKPPPSLAQHLSATESGAHLTAFSKEPPPSLAPPPSLPRVPTPLDSSSNQGGLAQHLSSNQGVYQAGHAHHSPSEGTQLGYIKGGMRNSKEGGMEGVQSQLDYSSKGGSYVAKPVAASKGELINAQNYLAQNPHDEDLISKENEARENYATALAIEENYIRQKSRLEKQGTLLGNARMAMAI</sequence>
<feature type="region of interest" description="Disordered" evidence="1">
    <location>
        <begin position="124"/>
        <end position="147"/>
    </location>
</feature>
<accession>A0A843VVV9</accession>
<comment type="caution">
    <text evidence="2">The sequence shown here is derived from an EMBL/GenBank/DDBJ whole genome shotgun (WGS) entry which is preliminary data.</text>
</comment>